<proteinExistence type="predicted"/>
<dbReference type="Pfam" id="PF04032">
    <property type="entry name" value="Rpr2"/>
    <property type="match status" value="1"/>
</dbReference>
<protein>
    <submittedName>
        <fullName evidence="2">Uncharacterized protein</fullName>
    </submittedName>
</protein>
<dbReference type="InterPro" id="IPR007175">
    <property type="entry name" value="Rpr2/Snm1/Rpp21"/>
</dbReference>
<evidence type="ECO:0000256" key="1">
    <source>
        <dbReference type="SAM" id="MobiDB-lite"/>
    </source>
</evidence>
<comment type="caution">
    <text evidence="2">The sequence shown here is derived from an EMBL/GenBank/DDBJ whole genome shotgun (WGS) entry which is preliminary data.</text>
</comment>
<dbReference type="GO" id="GO:0006396">
    <property type="term" value="P:RNA processing"/>
    <property type="evidence" value="ECO:0007669"/>
    <property type="project" value="InterPro"/>
</dbReference>
<feature type="region of interest" description="Disordered" evidence="1">
    <location>
        <begin position="1"/>
        <end position="25"/>
    </location>
</feature>
<dbReference type="PANTHER" id="PTHR36072:SF2">
    <property type="entry name" value="OS01G0531000 PROTEIN"/>
    <property type="match status" value="1"/>
</dbReference>
<dbReference type="EMBL" id="NMUH01003708">
    <property type="protein sequence ID" value="MQM06776.1"/>
    <property type="molecule type" value="Genomic_DNA"/>
</dbReference>
<evidence type="ECO:0000313" key="2">
    <source>
        <dbReference type="EMBL" id="MQM06776.1"/>
    </source>
</evidence>
<dbReference type="PANTHER" id="PTHR36072">
    <property type="entry name" value="OS01G0541600 PROTEIN"/>
    <property type="match status" value="1"/>
</dbReference>
<accession>A0A843WG93</accession>
<keyword evidence="3" id="KW-1185">Reference proteome</keyword>
<reference evidence="2" key="1">
    <citation type="submission" date="2017-07" db="EMBL/GenBank/DDBJ databases">
        <title>Taro Niue Genome Assembly and Annotation.</title>
        <authorList>
            <person name="Atibalentja N."/>
            <person name="Keating K."/>
            <person name="Fields C.J."/>
        </authorList>
    </citation>
    <scope>NUCLEOTIDE SEQUENCE</scope>
    <source>
        <strain evidence="2">Niue_2</strain>
        <tissue evidence="2">Leaf</tissue>
    </source>
</reference>
<dbReference type="Gene3D" id="6.20.50.20">
    <property type="match status" value="1"/>
</dbReference>
<dbReference type="AlphaFoldDB" id="A0A843WG93"/>
<sequence length="290" mass="31887">MAKKGRQKNNLASSPRLHDISLREENVGRKHVNPPAVLKLQHLQRLAIWAGGEAPISPLAAHFGRMLAASAEFEGIPLDRSIVSCQRCETVLQPGYNCTVRIEKNANGAKCHRRSGFSKNNVVCTCHFCSHRNVRKGTPKGHMQGLLASRPRPISELKPADSITMTISKSDDNAIVANNLDGFSEYVGEERPLNVESTPQKEVASNIPAKDCQKTPSTTVSEKEKRKITECKSTKGANSATNYAAHGSGKDSGTSSKRRRKGWSGLREVTMSSEREKEKRMNNLAIPFLM</sequence>
<feature type="compositionally biased region" description="Basic and acidic residues" evidence="1">
    <location>
        <begin position="221"/>
        <end position="233"/>
    </location>
</feature>
<dbReference type="OrthoDB" id="655446at2759"/>
<feature type="region of interest" description="Disordered" evidence="1">
    <location>
        <begin position="192"/>
        <end position="278"/>
    </location>
</feature>
<organism evidence="2 3">
    <name type="scientific">Colocasia esculenta</name>
    <name type="common">Wild taro</name>
    <name type="synonym">Arum esculentum</name>
    <dbReference type="NCBI Taxonomy" id="4460"/>
    <lineage>
        <taxon>Eukaryota</taxon>
        <taxon>Viridiplantae</taxon>
        <taxon>Streptophyta</taxon>
        <taxon>Embryophyta</taxon>
        <taxon>Tracheophyta</taxon>
        <taxon>Spermatophyta</taxon>
        <taxon>Magnoliopsida</taxon>
        <taxon>Liliopsida</taxon>
        <taxon>Araceae</taxon>
        <taxon>Aroideae</taxon>
        <taxon>Colocasieae</taxon>
        <taxon>Colocasia</taxon>
    </lineage>
</organism>
<feature type="compositionally biased region" description="Basic and acidic residues" evidence="1">
    <location>
        <begin position="16"/>
        <end position="25"/>
    </location>
</feature>
<dbReference type="Proteomes" id="UP000652761">
    <property type="component" value="Unassembled WGS sequence"/>
</dbReference>
<evidence type="ECO:0000313" key="3">
    <source>
        <dbReference type="Proteomes" id="UP000652761"/>
    </source>
</evidence>
<gene>
    <name evidence="2" type="ORF">Taro_039607</name>
</gene>
<name>A0A843WG93_COLES</name>